<dbReference type="SUPFAM" id="SSF50249">
    <property type="entry name" value="Nucleic acid-binding proteins"/>
    <property type="match status" value="3"/>
</dbReference>
<dbReference type="Gramene" id="KZN12133">
    <property type="protein sequence ID" value="KZN12133"/>
    <property type="gene ID" value="DCAR_004789"/>
</dbReference>
<dbReference type="PANTHER" id="PTHR47165:SF4">
    <property type="entry name" value="OS03G0429900 PROTEIN"/>
    <property type="match status" value="1"/>
</dbReference>
<dbReference type="Pfam" id="PF02721">
    <property type="entry name" value="DUF223"/>
    <property type="match status" value="1"/>
</dbReference>
<evidence type="ECO:0000259" key="2">
    <source>
        <dbReference type="Pfam" id="PF02721"/>
    </source>
</evidence>
<proteinExistence type="predicted"/>
<dbReference type="Gene3D" id="2.40.50.140">
    <property type="entry name" value="Nucleic acid-binding proteins"/>
    <property type="match status" value="3"/>
</dbReference>
<comment type="caution">
    <text evidence="3">The sequence shown here is derived from an EMBL/GenBank/DDBJ whole genome shotgun (WGS) entry which is preliminary data.</text>
</comment>
<gene>
    <name evidence="3" type="ORF">DCAR_004789</name>
</gene>
<accession>A0A162BAS7</accession>
<evidence type="ECO:0000256" key="1">
    <source>
        <dbReference type="SAM" id="MobiDB-lite"/>
    </source>
</evidence>
<dbReference type="AlphaFoldDB" id="A0A162BAS7"/>
<organism evidence="3">
    <name type="scientific">Daucus carota subsp. sativus</name>
    <name type="common">Carrot</name>
    <dbReference type="NCBI Taxonomy" id="79200"/>
    <lineage>
        <taxon>Eukaryota</taxon>
        <taxon>Viridiplantae</taxon>
        <taxon>Streptophyta</taxon>
        <taxon>Embryophyta</taxon>
        <taxon>Tracheophyta</taxon>
        <taxon>Spermatophyta</taxon>
        <taxon>Magnoliopsida</taxon>
        <taxon>eudicotyledons</taxon>
        <taxon>Gunneridae</taxon>
        <taxon>Pentapetalae</taxon>
        <taxon>asterids</taxon>
        <taxon>campanulids</taxon>
        <taxon>Apiales</taxon>
        <taxon>Apiaceae</taxon>
        <taxon>Apioideae</taxon>
        <taxon>Scandiceae</taxon>
        <taxon>Daucinae</taxon>
        <taxon>Daucus</taxon>
        <taxon>Daucus sect. Daucus</taxon>
    </lineage>
</organism>
<dbReference type="EMBL" id="LNRQ01000001">
    <property type="protein sequence ID" value="KZN12133.1"/>
    <property type="molecule type" value="Genomic_DNA"/>
</dbReference>
<reference evidence="3" key="1">
    <citation type="journal article" date="2016" name="Nat. Genet.">
        <title>A high-quality carrot genome assembly provides new insights into carotenoid accumulation and asterid genome evolution.</title>
        <authorList>
            <person name="Iorizzo M."/>
            <person name="Ellison S."/>
            <person name="Senalik D."/>
            <person name="Zeng P."/>
            <person name="Satapoomin P."/>
            <person name="Huang J."/>
            <person name="Bowman M."/>
            <person name="Iovene M."/>
            <person name="Sanseverino W."/>
            <person name="Cavagnaro P."/>
            <person name="Yildiz M."/>
            <person name="Macko-Podgorni A."/>
            <person name="Moranska E."/>
            <person name="Grzebelus E."/>
            <person name="Grzebelus D."/>
            <person name="Ashrafi H."/>
            <person name="Zheng Z."/>
            <person name="Cheng S."/>
            <person name="Spooner D."/>
            <person name="Van Deynze A."/>
            <person name="Simon P."/>
        </authorList>
    </citation>
    <scope>NUCLEOTIDE SEQUENCE [LARGE SCALE GENOMIC DNA]</scope>
    <source>
        <tissue evidence="3">Leaf</tissue>
    </source>
</reference>
<feature type="compositionally biased region" description="Polar residues" evidence="1">
    <location>
        <begin position="438"/>
        <end position="453"/>
    </location>
</feature>
<dbReference type="InterPro" id="IPR003871">
    <property type="entry name" value="RFA1B/D_OB_1st"/>
</dbReference>
<evidence type="ECO:0000313" key="3">
    <source>
        <dbReference type="EMBL" id="KZN12133.1"/>
    </source>
</evidence>
<sequence>MSSKKCDSFKDVNKVRYDWKVTARVMNLWRGVSTKGEPFTSFNLLLLDNKRCRVHAFVPGSVAASLEPILEIGKIYLFNNFTAKDYKADEKFRPVHKTWQIVLGQETKITSLDENEVAIDKAAFDFYDLADLKDLANQSTYLTDVIGVVHEREIQLGDIKNRFGVQQRQIKITITDGRRMVKVTFWDDFAQLFADAVKKNTFEYPLILIVCCGRAQEWQKQINITNVTATTFYINCNHSSVAHMRKMLSQPEFEEYNKSVPKWKPIQMLSINQIKNVKADDSETEVLCKVIIDKVMQDTWYKDICTSCYSKLQVVGYEMNCLTCPRTVPYADKWFEICCMASDATGSIPIMLDNFSAMKCFGKRAYDVYNKGNEVFPDIIKSLEKKLYTVKILITIHNITGRNKVYTVKDMVPGHILKTEASESEDTTPKPVQESFAEPSSSSYHLDSVSENI</sequence>
<feature type="region of interest" description="Disordered" evidence="1">
    <location>
        <begin position="419"/>
        <end position="453"/>
    </location>
</feature>
<name>A0A162BAS7_DAUCS</name>
<dbReference type="STRING" id="79200.A0A162BAS7"/>
<protein>
    <recommendedName>
        <fullName evidence="2">Replication protein A 70 kDa DNA-binding subunit B/D first OB fold domain-containing protein</fullName>
    </recommendedName>
</protein>
<dbReference type="InterPro" id="IPR012340">
    <property type="entry name" value="NA-bd_OB-fold"/>
</dbReference>
<feature type="domain" description="Replication protein A 70 kDa DNA-binding subunit B/D first OB fold" evidence="2">
    <location>
        <begin position="8"/>
        <end position="110"/>
    </location>
</feature>
<dbReference type="PANTHER" id="PTHR47165">
    <property type="entry name" value="OS03G0429900 PROTEIN"/>
    <property type="match status" value="1"/>
</dbReference>